<feature type="chain" id="PRO_5046906706" description="Copper-binding protein" evidence="1">
    <location>
        <begin position="26"/>
        <end position="145"/>
    </location>
</feature>
<reference evidence="2 3" key="1">
    <citation type="submission" date="2024-01" db="EMBL/GenBank/DDBJ databases">
        <title>Multi-omics insights into the function and evolution of sodium benzoate biodegradation pathways in Benzoatithermus flavus gen. nov., sp. nov. from hot spring.</title>
        <authorList>
            <person name="Hu C.-J."/>
            <person name="Li W.-J."/>
        </authorList>
    </citation>
    <scope>NUCLEOTIDE SEQUENCE [LARGE SCALE GENOMIC DNA]</scope>
    <source>
        <strain evidence="2 3">SYSU G07066</strain>
    </source>
</reference>
<name>A0ABU8XU92_9PROT</name>
<keyword evidence="3" id="KW-1185">Reference proteome</keyword>
<evidence type="ECO:0008006" key="4">
    <source>
        <dbReference type="Google" id="ProtNLM"/>
    </source>
</evidence>
<evidence type="ECO:0000313" key="3">
    <source>
        <dbReference type="Proteomes" id="UP001375743"/>
    </source>
</evidence>
<keyword evidence="1" id="KW-0732">Signal</keyword>
<protein>
    <recommendedName>
        <fullName evidence="4">Copper-binding protein</fullName>
    </recommendedName>
</protein>
<organism evidence="2 3">
    <name type="scientific">Benzoatithermus flavus</name>
    <dbReference type="NCBI Taxonomy" id="3108223"/>
    <lineage>
        <taxon>Bacteria</taxon>
        <taxon>Pseudomonadati</taxon>
        <taxon>Pseudomonadota</taxon>
        <taxon>Alphaproteobacteria</taxon>
        <taxon>Geminicoccales</taxon>
        <taxon>Geminicoccaceae</taxon>
        <taxon>Benzoatithermus</taxon>
    </lineage>
</organism>
<sequence length="145" mass="15813">MTRTAFAALAAAVGLALAVVEDARAAGDLATKATKLPELKLGAPDNDFAVSQTRYELETGKAYRLPITSSGAKEMAFLAPELFDNIWINQIVINHLEVHTTVVRHLEFDDAGTMELYFVPIRTGTFAWEIEGLADRGMKGTFVVK</sequence>
<gene>
    <name evidence="2" type="ORF">U1T56_15170</name>
</gene>
<evidence type="ECO:0000313" key="2">
    <source>
        <dbReference type="EMBL" id="MEK0084496.1"/>
    </source>
</evidence>
<accession>A0ABU8XU92</accession>
<comment type="caution">
    <text evidence="2">The sequence shown here is derived from an EMBL/GenBank/DDBJ whole genome shotgun (WGS) entry which is preliminary data.</text>
</comment>
<dbReference type="EMBL" id="JBBLZC010000015">
    <property type="protein sequence ID" value="MEK0084496.1"/>
    <property type="molecule type" value="Genomic_DNA"/>
</dbReference>
<evidence type="ECO:0000256" key="1">
    <source>
        <dbReference type="SAM" id="SignalP"/>
    </source>
</evidence>
<proteinExistence type="predicted"/>
<dbReference type="RefSeq" id="WP_418160348.1">
    <property type="nucleotide sequence ID" value="NZ_JBBLZC010000015.1"/>
</dbReference>
<dbReference type="Proteomes" id="UP001375743">
    <property type="component" value="Unassembled WGS sequence"/>
</dbReference>
<feature type="signal peptide" evidence="1">
    <location>
        <begin position="1"/>
        <end position="25"/>
    </location>
</feature>